<dbReference type="PANTHER" id="PTHR43308:SF1">
    <property type="entry name" value="OUTER MEMBRANE PROTEIN ALPHA"/>
    <property type="match status" value="1"/>
</dbReference>
<dbReference type="InterPro" id="IPR051465">
    <property type="entry name" value="Cell_Envelope_Struct_Comp"/>
</dbReference>
<evidence type="ECO:0000313" key="5">
    <source>
        <dbReference type="EMBL" id="EJU24755.1"/>
    </source>
</evidence>
<evidence type="ECO:0000313" key="6">
    <source>
        <dbReference type="Proteomes" id="UP000005244"/>
    </source>
</evidence>
<sequence length="704" mass="78061">MLRKKVLAFAVAFALVLPICSVPTNSYAYRDVTQSEYSNQIAEIKDIADITDEFVNKYKDRAELYLSALDKKEIKNIGKLKDFKNLTTLSIKSYNIEETALKNLIKDLPKLSKIIIDTNKFIDLGGISNEIRQYGGSQKIETIIQDVNLEDVFTKNTIDNPIKINGKPVAINTTITANGYNIPDVIDNSEPSKIKIKNFNKLVENGLVEIELSYDKTVYKQINTKQFKDIKFEGNIRLKIDKPGLPINVENGTSNKIEAKPGEKIELKAEKTKDGKKFDKWVSDDVVIENSDSRTEASFIMPNKAVTVKATYKDYEKINNLEATTGTILMTTMTTDVELKVTPEENSDELTWTSSRESVATVDNTGRVTAKAKGETVITAKSLLNVTTSVSLKVITEGLPDAPIEEPKAQEPEKSGELQKPEEQQKPEKSQEPQKSEESQKQQEPEKKSNSNDKTKSNSNSSTSGGGGGGGSSSSTQKPVQKPVEAQAETSTATQEKVQTNQSQQEISREIKVSDVMTTKEAETKVNNLNDINEITWSKQAIVKVMQKGIMSGDTSGKFMPRKSVTRAEVAQVIANIIGKKSQSTKAVKDVESDKWYANAIQTVLENKIFTQDEKGNFRPQSKITRAELFVVIARFKGIEPLEDVKAKEVLANYKDIESIPNWAMGYVSALVEKGIVNGSDNKIGANDNLTREQLAKIFANIVE</sequence>
<comment type="caution">
    <text evidence="5">The sequence shown here is derived from an EMBL/GenBank/DDBJ whole genome shotgun (WGS) entry which is preliminary data.</text>
</comment>
<dbReference type="Proteomes" id="UP000005244">
    <property type="component" value="Unassembled WGS sequence"/>
</dbReference>
<organism evidence="5 6">
    <name type="scientific">Peptoanaerobacter stomatis</name>
    <dbReference type="NCBI Taxonomy" id="796937"/>
    <lineage>
        <taxon>Bacteria</taxon>
        <taxon>Bacillati</taxon>
        <taxon>Bacillota</taxon>
        <taxon>Clostridia</taxon>
        <taxon>Peptostreptococcales</taxon>
        <taxon>Filifactoraceae</taxon>
        <taxon>Peptoanaerobacter</taxon>
    </lineage>
</organism>
<feature type="domain" description="SLH" evidence="4">
    <location>
        <begin position="651"/>
        <end position="704"/>
    </location>
</feature>
<dbReference type="SMART" id="SM00635">
    <property type="entry name" value="BID_2"/>
    <property type="match status" value="1"/>
</dbReference>
<evidence type="ECO:0000256" key="3">
    <source>
        <dbReference type="SAM" id="SignalP"/>
    </source>
</evidence>
<dbReference type="Pfam" id="PF00395">
    <property type="entry name" value="SLH"/>
    <property type="match status" value="3"/>
</dbReference>
<dbReference type="InterPro" id="IPR003343">
    <property type="entry name" value="Big_2"/>
</dbReference>
<keyword evidence="6" id="KW-1185">Reference proteome</keyword>
<keyword evidence="1" id="KW-0677">Repeat</keyword>
<dbReference type="RefSeq" id="WP_009530141.1">
    <property type="nucleotide sequence ID" value="NZ_ALNK01000002.1"/>
</dbReference>
<dbReference type="Gene3D" id="3.80.10.10">
    <property type="entry name" value="Ribonuclease Inhibitor"/>
    <property type="match status" value="1"/>
</dbReference>
<accession>J6HII8</accession>
<feature type="region of interest" description="Disordered" evidence="2">
    <location>
        <begin position="401"/>
        <end position="507"/>
    </location>
</feature>
<feature type="domain" description="SLH" evidence="4">
    <location>
        <begin position="589"/>
        <end position="647"/>
    </location>
</feature>
<dbReference type="AlphaFoldDB" id="J6HII8"/>
<feature type="chain" id="PRO_5003788796" evidence="3">
    <location>
        <begin position="29"/>
        <end position="704"/>
    </location>
</feature>
<feature type="compositionally biased region" description="Basic and acidic residues" evidence="2">
    <location>
        <begin position="405"/>
        <end position="456"/>
    </location>
</feature>
<keyword evidence="3" id="KW-0732">Signal</keyword>
<dbReference type="InterPro" id="IPR044060">
    <property type="entry name" value="Bacterial_rp_domain"/>
</dbReference>
<evidence type="ECO:0000259" key="4">
    <source>
        <dbReference type="PROSITE" id="PS51272"/>
    </source>
</evidence>
<dbReference type="InterPro" id="IPR032675">
    <property type="entry name" value="LRR_dom_sf"/>
</dbReference>
<dbReference type="InterPro" id="IPR001119">
    <property type="entry name" value="SLH_dom"/>
</dbReference>
<reference evidence="5 6" key="1">
    <citation type="submission" date="2012-07" db="EMBL/GenBank/DDBJ databases">
        <authorList>
            <person name="Durkin A.S."/>
            <person name="McCorrison J."/>
            <person name="Torralba M."/>
            <person name="Gillis M."/>
            <person name="Methe B."/>
            <person name="Sutton G."/>
            <person name="Nelson K.E."/>
        </authorList>
    </citation>
    <scope>NUCLEOTIDE SEQUENCE [LARGE SCALE GENOMIC DNA]</scope>
    <source>
        <strain evidence="5 6">OBRC8</strain>
    </source>
</reference>
<dbReference type="SUPFAM" id="SSF49373">
    <property type="entry name" value="Invasin/intimin cell-adhesion fragments"/>
    <property type="match status" value="1"/>
</dbReference>
<protein>
    <submittedName>
        <fullName evidence="5">Bacterial Ig-like domain, group 2</fullName>
    </submittedName>
</protein>
<evidence type="ECO:0000256" key="1">
    <source>
        <dbReference type="ARBA" id="ARBA00022737"/>
    </source>
</evidence>
<feature type="signal peptide" evidence="3">
    <location>
        <begin position="1"/>
        <end position="28"/>
    </location>
</feature>
<gene>
    <name evidence="5" type="ORF">HMPREF1143_1468</name>
</gene>
<dbReference type="Pfam" id="PF18998">
    <property type="entry name" value="Flg_new_2"/>
    <property type="match status" value="1"/>
</dbReference>
<dbReference type="Pfam" id="PF02368">
    <property type="entry name" value="Big_2"/>
    <property type="match status" value="1"/>
</dbReference>
<dbReference type="PATRIC" id="fig|796941.3.peg.32"/>
<name>J6HII8_9FIRM</name>
<dbReference type="PANTHER" id="PTHR43308">
    <property type="entry name" value="OUTER MEMBRANE PROTEIN ALPHA-RELATED"/>
    <property type="match status" value="1"/>
</dbReference>
<dbReference type="InterPro" id="IPR008964">
    <property type="entry name" value="Invasin/intimin_cell_adhesion"/>
</dbReference>
<proteinExistence type="predicted"/>
<feature type="domain" description="SLH" evidence="4">
    <location>
        <begin position="525"/>
        <end position="588"/>
    </location>
</feature>
<feature type="compositionally biased region" description="Polar residues" evidence="2">
    <location>
        <begin position="488"/>
        <end position="506"/>
    </location>
</feature>
<dbReference type="Gene3D" id="2.60.40.1080">
    <property type="match status" value="1"/>
</dbReference>
<evidence type="ECO:0000256" key="2">
    <source>
        <dbReference type="SAM" id="MobiDB-lite"/>
    </source>
</evidence>
<dbReference type="EMBL" id="ALNK01000002">
    <property type="protein sequence ID" value="EJU24755.1"/>
    <property type="molecule type" value="Genomic_DNA"/>
</dbReference>
<dbReference type="PROSITE" id="PS51272">
    <property type="entry name" value="SLH"/>
    <property type="match status" value="3"/>
</dbReference>